<evidence type="ECO:0000313" key="3">
    <source>
        <dbReference type="Proteomes" id="UP001567538"/>
    </source>
</evidence>
<dbReference type="AlphaFoldDB" id="A0ABD1HEL0"/>
<reference evidence="2 3" key="1">
    <citation type="submission" date="2024-06" db="EMBL/GenBank/DDBJ databases">
        <title>A chromosome level genome sequence of Diviner's sage (Salvia divinorum).</title>
        <authorList>
            <person name="Ford S.A."/>
            <person name="Ro D.-K."/>
            <person name="Ness R.W."/>
            <person name="Phillips M.A."/>
        </authorList>
    </citation>
    <scope>NUCLEOTIDE SEQUENCE [LARGE SCALE GENOMIC DNA]</scope>
    <source>
        <strain evidence="2">SAF-2024a</strain>
        <tissue evidence="2">Leaf</tissue>
    </source>
</reference>
<evidence type="ECO:0000313" key="2">
    <source>
        <dbReference type="EMBL" id="KAL1554871.1"/>
    </source>
</evidence>
<organism evidence="2 3">
    <name type="scientific">Salvia divinorum</name>
    <name type="common">Maria pastora</name>
    <name type="synonym">Diviner's sage</name>
    <dbReference type="NCBI Taxonomy" id="28513"/>
    <lineage>
        <taxon>Eukaryota</taxon>
        <taxon>Viridiplantae</taxon>
        <taxon>Streptophyta</taxon>
        <taxon>Embryophyta</taxon>
        <taxon>Tracheophyta</taxon>
        <taxon>Spermatophyta</taxon>
        <taxon>Magnoliopsida</taxon>
        <taxon>eudicotyledons</taxon>
        <taxon>Gunneridae</taxon>
        <taxon>Pentapetalae</taxon>
        <taxon>asterids</taxon>
        <taxon>lamiids</taxon>
        <taxon>Lamiales</taxon>
        <taxon>Lamiaceae</taxon>
        <taxon>Nepetoideae</taxon>
        <taxon>Mentheae</taxon>
        <taxon>Salviinae</taxon>
        <taxon>Salvia</taxon>
        <taxon>Salvia subgen. Calosphace</taxon>
    </lineage>
</organism>
<dbReference type="PANTHER" id="PTHR33564:SF11">
    <property type="entry name" value="OS06G0604600 PROTEIN"/>
    <property type="match status" value="1"/>
</dbReference>
<dbReference type="PANTHER" id="PTHR33564">
    <property type="entry name" value="TRANSMEMBRANE PROTEIN"/>
    <property type="match status" value="1"/>
</dbReference>
<evidence type="ECO:0000256" key="1">
    <source>
        <dbReference type="SAM" id="Phobius"/>
    </source>
</evidence>
<dbReference type="Proteomes" id="UP001567538">
    <property type="component" value="Unassembled WGS sequence"/>
</dbReference>
<keyword evidence="1" id="KW-1133">Transmembrane helix</keyword>
<name>A0ABD1HEL0_SALDI</name>
<dbReference type="EMBL" id="JBEAFC010000006">
    <property type="protein sequence ID" value="KAL1554871.1"/>
    <property type="molecule type" value="Genomic_DNA"/>
</dbReference>
<keyword evidence="1" id="KW-0472">Membrane</keyword>
<keyword evidence="1" id="KW-0812">Transmembrane</keyword>
<keyword evidence="3" id="KW-1185">Reference proteome</keyword>
<proteinExistence type="predicted"/>
<protein>
    <submittedName>
        <fullName evidence="2">Uncharacterized protein</fullName>
    </submittedName>
</protein>
<sequence>MSAILSSQSVVLATAMVLSGTVILLAALRLHKPTSHSPSCIITTSTDGGKKIKKKKKKVHFAEDVVDPIGNSEEYRRSHKPNFHKYSNPTTLKKGRKIQEMPANRLALYNGILRDRVLQKLTYSC</sequence>
<comment type="caution">
    <text evidence="2">The sequence shown here is derived from an EMBL/GenBank/DDBJ whole genome shotgun (WGS) entry which is preliminary data.</text>
</comment>
<feature type="transmembrane region" description="Helical" evidence="1">
    <location>
        <begin position="6"/>
        <end position="28"/>
    </location>
</feature>
<accession>A0ABD1HEL0</accession>
<gene>
    <name evidence="2" type="ORF">AAHA92_15379</name>
</gene>